<feature type="compositionally biased region" description="Basic and acidic residues" evidence="1">
    <location>
        <begin position="18"/>
        <end position="31"/>
    </location>
</feature>
<proteinExistence type="predicted"/>
<evidence type="ECO:0000313" key="3">
    <source>
        <dbReference type="Proteomes" id="UP000044377"/>
    </source>
</evidence>
<feature type="region of interest" description="Disordered" evidence="1">
    <location>
        <begin position="1"/>
        <end position="31"/>
    </location>
</feature>
<gene>
    <name evidence="2" type="ORF">BN1221_03315c</name>
</gene>
<reference evidence="3" key="1">
    <citation type="submission" date="2015-01" db="EMBL/GenBank/DDBJ databases">
        <authorList>
            <person name="Paterson Steve"/>
        </authorList>
    </citation>
    <scope>NUCLEOTIDE SEQUENCE [LARGE SCALE GENOMIC DNA]</scope>
    <source>
        <strain evidence="3">OBR1</strain>
    </source>
</reference>
<dbReference type="Proteomes" id="UP000044377">
    <property type="component" value="Unassembled WGS sequence"/>
</dbReference>
<dbReference type="EMBL" id="CGIG01000001">
    <property type="protein sequence ID" value="CPR18629.1"/>
    <property type="molecule type" value="Genomic_DNA"/>
</dbReference>
<accession>A0A0G4JY20</accession>
<sequence length="42" mass="4349">MPAHDADNPASSSLSRRITPDAREKPTDKDAGDAALAVLMVG</sequence>
<evidence type="ECO:0000256" key="1">
    <source>
        <dbReference type="SAM" id="MobiDB-lite"/>
    </source>
</evidence>
<keyword evidence="3" id="KW-1185">Reference proteome</keyword>
<organism evidence="2 3">
    <name type="scientific">Brenneria goodwinii</name>
    <dbReference type="NCBI Taxonomy" id="1109412"/>
    <lineage>
        <taxon>Bacteria</taxon>
        <taxon>Pseudomonadati</taxon>
        <taxon>Pseudomonadota</taxon>
        <taxon>Gammaproteobacteria</taxon>
        <taxon>Enterobacterales</taxon>
        <taxon>Pectobacteriaceae</taxon>
        <taxon>Brenneria</taxon>
    </lineage>
</organism>
<dbReference type="AlphaFoldDB" id="A0A0G4JY20"/>
<name>A0A0G4JY20_9GAMM</name>
<evidence type="ECO:0000313" key="2">
    <source>
        <dbReference type="EMBL" id="CPR18629.1"/>
    </source>
</evidence>
<protein>
    <submittedName>
        <fullName evidence="2">Uncharacterized protein</fullName>
    </submittedName>
</protein>